<dbReference type="InterPro" id="IPR006140">
    <property type="entry name" value="D-isomer_DH_NAD-bd"/>
</dbReference>
<dbReference type="InterPro" id="IPR015878">
    <property type="entry name" value="Ado_hCys_hydrolase_NAD-bd"/>
</dbReference>
<dbReference type="EMBL" id="JBHRSB010000003">
    <property type="protein sequence ID" value="MFC3000897.1"/>
    <property type="molecule type" value="Genomic_DNA"/>
</dbReference>
<evidence type="ECO:0000256" key="2">
    <source>
        <dbReference type="ARBA" id="ARBA00023027"/>
    </source>
</evidence>
<dbReference type="InterPro" id="IPR050223">
    <property type="entry name" value="D-isomer_2-hydroxyacid_DH"/>
</dbReference>
<dbReference type="Pfam" id="PF02826">
    <property type="entry name" value="2-Hacid_dh_C"/>
    <property type="match status" value="1"/>
</dbReference>
<dbReference type="PROSITE" id="PS00671">
    <property type="entry name" value="D_2_HYDROXYACID_DH_3"/>
    <property type="match status" value="1"/>
</dbReference>
<organism evidence="5 6">
    <name type="scientific">Falsiroseomonas tokyonensis</name>
    <dbReference type="NCBI Taxonomy" id="430521"/>
    <lineage>
        <taxon>Bacteria</taxon>
        <taxon>Pseudomonadati</taxon>
        <taxon>Pseudomonadota</taxon>
        <taxon>Alphaproteobacteria</taxon>
        <taxon>Acetobacterales</taxon>
        <taxon>Roseomonadaceae</taxon>
        <taxon>Falsiroseomonas</taxon>
    </lineage>
</organism>
<dbReference type="InterPro" id="IPR006139">
    <property type="entry name" value="D-isomer_2_OHA_DH_cat_dom"/>
</dbReference>
<reference evidence="6" key="1">
    <citation type="journal article" date="2019" name="Int. J. Syst. Evol. Microbiol.">
        <title>The Global Catalogue of Microorganisms (GCM) 10K type strain sequencing project: providing services to taxonomists for standard genome sequencing and annotation.</title>
        <authorList>
            <consortium name="The Broad Institute Genomics Platform"/>
            <consortium name="The Broad Institute Genome Sequencing Center for Infectious Disease"/>
            <person name="Wu L."/>
            <person name="Ma J."/>
        </authorList>
    </citation>
    <scope>NUCLEOTIDE SEQUENCE [LARGE SCALE GENOMIC DNA]</scope>
    <source>
        <strain evidence="6">CGMCC 1.16855</strain>
    </source>
</reference>
<keyword evidence="2" id="KW-0520">NAD</keyword>
<dbReference type="CDD" id="cd12173">
    <property type="entry name" value="PGDH_4"/>
    <property type="match status" value="1"/>
</dbReference>
<dbReference type="InterPro" id="IPR029753">
    <property type="entry name" value="D-isomer_DH_CS"/>
</dbReference>
<feature type="domain" description="S-adenosyl-L-homocysteine hydrolase NAD binding" evidence="4">
    <location>
        <begin position="134"/>
        <end position="257"/>
    </location>
</feature>
<keyword evidence="1 3" id="KW-0560">Oxidoreductase</keyword>
<evidence type="ECO:0000313" key="6">
    <source>
        <dbReference type="Proteomes" id="UP001595420"/>
    </source>
</evidence>
<keyword evidence="6" id="KW-1185">Reference proteome</keyword>
<accession>A0ABV7BTH2</accession>
<evidence type="ECO:0000256" key="1">
    <source>
        <dbReference type="ARBA" id="ARBA00023002"/>
    </source>
</evidence>
<dbReference type="PROSITE" id="PS00670">
    <property type="entry name" value="D_2_HYDROXYACID_DH_2"/>
    <property type="match status" value="1"/>
</dbReference>
<protein>
    <submittedName>
        <fullName evidence="5">NAD(P)-dependent oxidoreductase</fullName>
    </submittedName>
</protein>
<comment type="caution">
    <text evidence="5">The sequence shown here is derived from an EMBL/GenBank/DDBJ whole genome shotgun (WGS) entry which is preliminary data.</text>
</comment>
<evidence type="ECO:0000313" key="5">
    <source>
        <dbReference type="EMBL" id="MFC3000897.1"/>
    </source>
</evidence>
<name>A0ABV7BTH2_9PROT</name>
<dbReference type="Proteomes" id="UP001595420">
    <property type="component" value="Unassembled WGS sequence"/>
</dbReference>
<dbReference type="PANTHER" id="PTHR10996:SF178">
    <property type="entry name" value="2-HYDROXYACID DEHYDROGENASE YGL185C-RELATED"/>
    <property type="match status" value="1"/>
</dbReference>
<comment type="similarity">
    <text evidence="3">Belongs to the D-isomer specific 2-hydroxyacid dehydrogenase family.</text>
</comment>
<dbReference type="PANTHER" id="PTHR10996">
    <property type="entry name" value="2-HYDROXYACID DEHYDROGENASE-RELATED"/>
    <property type="match status" value="1"/>
</dbReference>
<dbReference type="RefSeq" id="WP_216836960.1">
    <property type="nucleotide sequence ID" value="NZ_JAFNJS010000003.1"/>
</dbReference>
<evidence type="ECO:0000259" key="4">
    <source>
        <dbReference type="SMART" id="SM00997"/>
    </source>
</evidence>
<gene>
    <name evidence="5" type="ORF">ACFOD3_13410</name>
</gene>
<sequence length="326" mass="34515">MAFKVVLGRRLPEAGMAVFAARPELDLVVLDNPPPAEWHAAIADAHGTLCWLEKMDRPALAAAKQLRVVSRIGVGYDTVDVPACTERGVAVMVANGSNDLSVAEHAMMLLLAVARRAVDIHNHVAGGGWWPPGGLRMVDLAGKRALVVGYGRIGTRVAQYLKAFRMDVAVMDPGFSPHRIAADGFRPARDLHAALGEADVVTLHCPLSPATHHLMNAAAFAAMKPGAILVNTARGPVVEQAALVQALQSGHLMGAGLDVLEVEPATPGNPLLTLPNVVISPHSAASTEEGMNRMARISAQNILDVLDGRADPSMMVNPEILQSSRR</sequence>
<proteinExistence type="inferred from homology"/>
<dbReference type="Pfam" id="PF00389">
    <property type="entry name" value="2-Hacid_dh"/>
    <property type="match status" value="1"/>
</dbReference>
<dbReference type="SMART" id="SM00997">
    <property type="entry name" value="AdoHcyase_NAD"/>
    <property type="match status" value="1"/>
</dbReference>
<evidence type="ECO:0000256" key="3">
    <source>
        <dbReference type="RuleBase" id="RU003719"/>
    </source>
</evidence>